<evidence type="ECO:0000313" key="1">
    <source>
        <dbReference type="EMBL" id="KAJ5070647.1"/>
    </source>
</evidence>
<gene>
    <name evidence="1" type="ORF">M0811_10717</name>
</gene>
<comment type="caution">
    <text evidence="1">The sequence shown here is derived from an EMBL/GenBank/DDBJ whole genome shotgun (WGS) entry which is preliminary data.</text>
</comment>
<protein>
    <submittedName>
        <fullName evidence="1">Uncharacterized protein</fullName>
    </submittedName>
</protein>
<accession>A0A9Q0R811</accession>
<keyword evidence="2" id="KW-1185">Reference proteome</keyword>
<dbReference type="AlphaFoldDB" id="A0A9Q0R811"/>
<reference evidence="1" key="1">
    <citation type="submission" date="2022-10" db="EMBL/GenBank/DDBJ databases">
        <title>Novel sulphate-reducing endosymbionts in the free-living metamonad Anaeramoeba.</title>
        <authorList>
            <person name="Jerlstrom-Hultqvist J."/>
            <person name="Cepicka I."/>
            <person name="Gallot-Lavallee L."/>
            <person name="Salas-Leiva D."/>
            <person name="Curtis B.A."/>
            <person name="Zahonova K."/>
            <person name="Pipaliya S."/>
            <person name="Dacks J."/>
            <person name="Roger A.J."/>
        </authorList>
    </citation>
    <scope>NUCLEOTIDE SEQUENCE</scope>
    <source>
        <strain evidence="1">BMAN</strain>
    </source>
</reference>
<dbReference type="Proteomes" id="UP001149090">
    <property type="component" value="Unassembled WGS sequence"/>
</dbReference>
<evidence type="ECO:0000313" key="2">
    <source>
        <dbReference type="Proteomes" id="UP001149090"/>
    </source>
</evidence>
<dbReference type="EMBL" id="JAPDFW010000093">
    <property type="protein sequence ID" value="KAJ5070647.1"/>
    <property type="molecule type" value="Genomic_DNA"/>
</dbReference>
<organism evidence="1 2">
    <name type="scientific">Anaeramoeba ignava</name>
    <name type="common">Anaerobic marine amoeba</name>
    <dbReference type="NCBI Taxonomy" id="1746090"/>
    <lineage>
        <taxon>Eukaryota</taxon>
        <taxon>Metamonada</taxon>
        <taxon>Anaeramoebidae</taxon>
        <taxon>Anaeramoeba</taxon>
    </lineage>
</organism>
<sequence>MKPNRYQNVIEDSRRAGSLIRMFSELSHTDPNTYLNTKMQSLPVKSRFHQLVEIPPEPQKPQTFSPQEIRDKAINFYLEQFAKFRVEIQTTDIITVGLVLDYNGLSMFFEEKTSQRPLFFEYDQIEFEISNKKPRTFRIKVSPTQCFIFNASNQSERSVILKTFLLMKNYGIQDKPFDSSFAIKEFAFDQKFETDLFIKKAWIKIIKIIN</sequence>
<name>A0A9Q0R811_ANAIG</name>
<proteinExistence type="predicted"/>